<dbReference type="AlphaFoldDB" id="A0A164V8G4"/>
<name>A0A164V8G4_9CRUS</name>
<keyword evidence="2" id="KW-1185">Reference proteome</keyword>
<organism evidence="1 2">
    <name type="scientific">Daphnia magna</name>
    <dbReference type="NCBI Taxonomy" id="35525"/>
    <lineage>
        <taxon>Eukaryota</taxon>
        <taxon>Metazoa</taxon>
        <taxon>Ecdysozoa</taxon>
        <taxon>Arthropoda</taxon>
        <taxon>Crustacea</taxon>
        <taxon>Branchiopoda</taxon>
        <taxon>Diplostraca</taxon>
        <taxon>Cladocera</taxon>
        <taxon>Anomopoda</taxon>
        <taxon>Daphniidae</taxon>
        <taxon>Daphnia</taxon>
    </lineage>
</organism>
<protein>
    <submittedName>
        <fullName evidence="1">Uncharacterized protein</fullName>
    </submittedName>
</protein>
<dbReference type="Proteomes" id="UP000076858">
    <property type="component" value="Unassembled WGS sequence"/>
</dbReference>
<dbReference type="EMBL" id="LRGB01001407">
    <property type="protein sequence ID" value="KZS12072.1"/>
    <property type="molecule type" value="Genomic_DNA"/>
</dbReference>
<proteinExistence type="predicted"/>
<comment type="caution">
    <text evidence="1">The sequence shown here is derived from an EMBL/GenBank/DDBJ whole genome shotgun (WGS) entry which is preliminary data.</text>
</comment>
<reference evidence="1 2" key="1">
    <citation type="submission" date="2016-03" db="EMBL/GenBank/DDBJ databases">
        <title>EvidentialGene: Evidence-directed Construction of Genes on Genomes.</title>
        <authorList>
            <person name="Gilbert D.G."/>
            <person name="Choi J.-H."/>
            <person name="Mockaitis K."/>
            <person name="Colbourne J."/>
            <person name="Pfrender M."/>
        </authorList>
    </citation>
    <scope>NUCLEOTIDE SEQUENCE [LARGE SCALE GENOMIC DNA]</scope>
    <source>
        <strain evidence="1 2">Xinb3</strain>
        <tissue evidence="1">Complete organism</tissue>
    </source>
</reference>
<gene>
    <name evidence="1" type="ORF">APZ42_023087</name>
</gene>
<evidence type="ECO:0000313" key="2">
    <source>
        <dbReference type="Proteomes" id="UP000076858"/>
    </source>
</evidence>
<sequence length="85" mass="9543">MLMVNNIFVRLLVRERGNIKKLSVPLPFRSSAVHFGDGVGGEMDLFVFAKKVHSTWKLSNAKTPGNAAKHVFFCAFASHHFPMQK</sequence>
<evidence type="ECO:0000313" key="1">
    <source>
        <dbReference type="EMBL" id="KZS12072.1"/>
    </source>
</evidence>
<accession>A0A164V8G4</accession>